<evidence type="ECO:0000256" key="3">
    <source>
        <dbReference type="ARBA" id="ARBA00022525"/>
    </source>
</evidence>
<feature type="domain" description="Serpin" evidence="14">
    <location>
        <begin position="146"/>
        <end position="582"/>
    </location>
</feature>
<evidence type="ECO:0000256" key="13">
    <source>
        <dbReference type="SAM" id="SignalP"/>
    </source>
</evidence>
<evidence type="ECO:0000256" key="10">
    <source>
        <dbReference type="ARBA" id="ARBA00023281"/>
    </source>
</evidence>
<evidence type="ECO:0000256" key="11">
    <source>
        <dbReference type="RuleBase" id="RU000411"/>
    </source>
</evidence>
<keyword evidence="3" id="KW-0964">Secreted</keyword>
<feature type="compositionally biased region" description="Polar residues" evidence="12">
    <location>
        <begin position="66"/>
        <end position="107"/>
    </location>
</feature>
<keyword evidence="4" id="KW-0646">Protease inhibitor</keyword>
<name>A0A7J7VKX3_MYOMY</name>
<feature type="chain" id="PRO_5029495904" evidence="13">
    <location>
        <begin position="24"/>
        <end position="584"/>
    </location>
</feature>
<comment type="similarity">
    <text evidence="2 11">Belongs to the serpin family.</text>
</comment>
<accession>A0A7J7VKX3</accession>
<dbReference type="AlphaFoldDB" id="A0A7J7VKX3"/>
<dbReference type="FunFam" id="3.30.497.10:FF:000013">
    <property type="entry name" value="Serpin family G member 1"/>
    <property type="match status" value="1"/>
</dbReference>
<protein>
    <submittedName>
        <fullName evidence="15">Serpin family G member 1</fullName>
    </submittedName>
</protein>
<dbReference type="InterPro" id="IPR042185">
    <property type="entry name" value="Serpin_sf_2"/>
</dbReference>
<evidence type="ECO:0000256" key="6">
    <source>
        <dbReference type="ARBA" id="ARBA00022729"/>
    </source>
</evidence>
<dbReference type="InterPro" id="IPR036186">
    <property type="entry name" value="Serpin_sf"/>
</dbReference>
<feature type="region of interest" description="Disordered" evidence="12">
    <location>
        <begin position="20"/>
        <end position="119"/>
    </location>
</feature>
<feature type="signal peptide" evidence="13">
    <location>
        <begin position="1"/>
        <end position="23"/>
    </location>
</feature>
<proteinExistence type="inferred from homology"/>
<keyword evidence="6 13" id="KW-0732">Signal</keyword>
<dbReference type="InterPro" id="IPR000215">
    <property type="entry name" value="Serpin_fam"/>
</dbReference>
<dbReference type="Gene3D" id="2.30.39.10">
    <property type="entry name" value="Alpha-1-antitrypsin, domain 1"/>
    <property type="match status" value="1"/>
</dbReference>
<dbReference type="Pfam" id="PF00079">
    <property type="entry name" value="Serpin"/>
    <property type="match status" value="2"/>
</dbReference>
<evidence type="ECO:0000256" key="2">
    <source>
        <dbReference type="ARBA" id="ARBA00009500"/>
    </source>
</evidence>
<keyword evidence="9" id="KW-0325">Glycoprotein</keyword>
<evidence type="ECO:0000313" key="16">
    <source>
        <dbReference type="Proteomes" id="UP000527355"/>
    </source>
</evidence>
<dbReference type="EMBL" id="JABWUV010000010">
    <property type="protein sequence ID" value="KAF6325658.1"/>
    <property type="molecule type" value="Genomic_DNA"/>
</dbReference>
<keyword evidence="7" id="KW-0722">Serine protease inhibitor</keyword>
<dbReference type="PANTHER" id="PTHR11461:SF159">
    <property type="entry name" value="PLASMA PROTEASE C1 INHIBITOR"/>
    <property type="match status" value="1"/>
</dbReference>
<evidence type="ECO:0000256" key="12">
    <source>
        <dbReference type="SAM" id="MobiDB-lite"/>
    </source>
</evidence>
<organism evidence="15 16">
    <name type="scientific">Myotis myotis</name>
    <name type="common">Greater mouse-eared bat</name>
    <name type="synonym">Vespertilio myotis</name>
    <dbReference type="NCBI Taxonomy" id="51298"/>
    <lineage>
        <taxon>Eukaryota</taxon>
        <taxon>Metazoa</taxon>
        <taxon>Chordata</taxon>
        <taxon>Craniata</taxon>
        <taxon>Vertebrata</taxon>
        <taxon>Euteleostomi</taxon>
        <taxon>Mammalia</taxon>
        <taxon>Eutheria</taxon>
        <taxon>Laurasiatheria</taxon>
        <taxon>Chiroptera</taxon>
        <taxon>Yangochiroptera</taxon>
        <taxon>Vespertilionidae</taxon>
        <taxon>Myotis</taxon>
    </lineage>
</organism>
<keyword evidence="8" id="KW-0094">Blood coagulation</keyword>
<dbReference type="Gene3D" id="3.30.497.10">
    <property type="entry name" value="Antithrombin, subunit I, domain 2"/>
    <property type="match status" value="1"/>
</dbReference>
<dbReference type="GO" id="GO:0007596">
    <property type="term" value="P:blood coagulation"/>
    <property type="evidence" value="ECO:0007669"/>
    <property type="project" value="UniProtKB-KW"/>
</dbReference>
<gene>
    <name evidence="15" type="ORF">mMyoMyo1_017302</name>
</gene>
<evidence type="ECO:0000256" key="9">
    <source>
        <dbReference type="ARBA" id="ARBA00023180"/>
    </source>
</evidence>
<dbReference type="InterPro" id="IPR023796">
    <property type="entry name" value="Serpin_dom"/>
</dbReference>
<keyword evidence="5" id="KW-0356">Hemostasis</keyword>
<dbReference type="VEuPathDB" id="HostDB:SERPING1"/>
<sequence>MASRLTPLTLLLLLLLAGDRASSNPNGTSLSLTDSKNQMDEINENSSEKVDEINENSSEKEIPEIQSIQPTMGPSTMPTTNSTILRANSTRPPTSQPCFQSTTQPIDPTTLPTTGPPCPEPETYCPDLENPSAETILGEALMDFSVKLYHAFSSVKKAETNMIFSPFSIASLLTQVLLGAGNSTKENLKTVLSYPEDFSCVHQALKAFTSKGFTSVSQIFHSPDLVIRDAFMNASQYLYGSPRTLGNDSDANLELINTWVAENTNHKINSLLDSLPSDTRLVLLNAIYLSAKWKTPFDHKKTRREPFYLKSSTIKVPMMTSKKYPVAHFTDPMLKAKALQSHQVFQRTDPVTLVVPYAHLRGREQGSERSNHLPGVHCSSVVESSSACVIRNLSSFLCISPALFTWLASPFSWQNLEARAWLLFAEMVGQLQLSHNLSMVIMVPQNMKHSLQDMEQALNPSVLKAIMKKLEMIKFQPTLLMLPRFKLKSNQDMLLIMEKLEFFDFAYDLNLCGLTEDPDLQVSAMKHQAALELMESGVEAVAASSISVARSLMLFEVQQPFLFLLWDRQHRFPIFMGRVYDPTA</sequence>
<dbReference type="GO" id="GO:0005615">
    <property type="term" value="C:extracellular space"/>
    <property type="evidence" value="ECO:0007669"/>
    <property type="project" value="InterPro"/>
</dbReference>
<dbReference type="InterPro" id="IPR042178">
    <property type="entry name" value="Serpin_sf_1"/>
</dbReference>
<dbReference type="PANTHER" id="PTHR11461">
    <property type="entry name" value="SERINE PROTEASE INHIBITOR, SERPIN"/>
    <property type="match status" value="1"/>
</dbReference>
<dbReference type="InterPro" id="IPR023795">
    <property type="entry name" value="Serpin_CS"/>
</dbReference>
<comment type="subcellular location">
    <subcellularLocation>
        <location evidence="1">Secreted</location>
    </subcellularLocation>
</comment>
<evidence type="ECO:0000256" key="5">
    <source>
        <dbReference type="ARBA" id="ARBA00022696"/>
    </source>
</evidence>
<evidence type="ECO:0000256" key="4">
    <source>
        <dbReference type="ARBA" id="ARBA00022690"/>
    </source>
</evidence>
<evidence type="ECO:0000256" key="7">
    <source>
        <dbReference type="ARBA" id="ARBA00022900"/>
    </source>
</evidence>
<feature type="compositionally biased region" description="Polar residues" evidence="12">
    <location>
        <begin position="21"/>
        <end position="36"/>
    </location>
</feature>
<evidence type="ECO:0000256" key="1">
    <source>
        <dbReference type="ARBA" id="ARBA00004613"/>
    </source>
</evidence>
<comment type="caution">
    <text evidence="15">The sequence shown here is derived from an EMBL/GenBank/DDBJ whole genome shotgun (WGS) entry which is preliminary data.</text>
</comment>
<dbReference type="PROSITE" id="PS00284">
    <property type="entry name" value="SERPIN"/>
    <property type="match status" value="1"/>
</dbReference>
<feature type="compositionally biased region" description="Basic and acidic residues" evidence="12">
    <location>
        <begin position="46"/>
        <end position="63"/>
    </location>
</feature>
<keyword evidence="10" id="KW-0280">Fibrinolysis</keyword>
<evidence type="ECO:0000259" key="14">
    <source>
        <dbReference type="SMART" id="SM00093"/>
    </source>
</evidence>
<dbReference type="GO" id="GO:0004867">
    <property type="term" value="F:serine-type endopeptidase inhibitor activity"/>
    <property type="evidence" value="ECO:0007669"/>
    <property type="project" value="UniProtKB-KW"/>
</dbReference>
<dbReference type="GO" id="GO:0042730">
    <property type="term" value="P:fibrinolysis"/>
    <property type="evidence" value="ECO:0007669"/>
    <property type="project" value="UniProtKB-KW"/>
</dbReference>
<evidence type="ECO:0000256" key="8">
    <source>
        <dbReference type="ARBA" id="ARBA00023084"/>
    </source>
</evidence>
<keyword evidence="16" id="KW-1185">Reference proteome</keyword>
<dbReference type="SUPFAM" id="SSF56574">
    <property type="entry name" value="Serpins"/>
    <property type="match status" value="2"/>
</dbReference>
<dbReference type="Proteomes" id="UP000527355">
    <property type="component" value="Unassembled WGS sequence"/>
</dbReference>
<evidence type="ECO:0000313" key="15">
    <source>
        <dbReference type="EMBL" id="KAF6325658.1"/>
    </source>
</evidence>
<dbReference type="SMART" id="SM00093">
    <property type="entry name" value="SERPIN"/>
    <property type="match status" value="1"/>
</dbReference>
<reference evidence="15 16" key="1">
    <citation type="journal article" date="2020" name="Nature">
        <title>Six reference-quality genomes reveal evolution of bat adaptations.</title>
        <authorList>
            <person name="Jebb D."/>
            <person name="Huang Z."/>
            <person name="Pippel M."/>
            <person name="Hughes G.M."/>
            <person name="Lavrichenko K."/>
            <person name="Devanna P."/>
            <person name="Winkler S."/>
            <person name="Jermiin L.S."/>
            <person name="Skirmuntt E.C."/>
            <person name="Katzourakis A."/>
            <person name="Burkitt-Gray L."/>
            <person name="Ray D.A."/>
            <person name="Sullivan K.A.M."/>
            <person name="Roscito J.G."/>
            <person name="Kirilenko B.M."/>
            <person name="Davalos L.M."/>
            <person name="Corthals A.P."/>
            <person name="Power M.L."/>
            <person name="Jones G."/>
            <person name="Ransome R.D."/>
            <person name="Dechmann D.K.N."/>
            <person name="Locatelli A.G."/>
            <person name="Puechmaille S.J."/>
            <person name="Fedrigo O."/>
            <person name="Jarvis E.D."/>
            <person name="Hiller M."/>
            <person name="Vernes S.C."/>
            <person name="Myers E.W."/>
            <person name="Teeling E.C."/>
        </authorList>
    </citation>
    <scope>NUCLEOTIDE SEQUENCE [LARGE SCALE GENOMIC DNA]</scope>
    <source>
        <strain evidence="15">MMyoMyo1</strain>
        <tissue evidence="15">Flight muscle</tissue>
    </source>
</reference>